<dbReference type="AlphaFoldDB" id="A0A0M0L6U8"/>
<protein>
    <submittedName>
        <fullName evidence="1">Uncharacterized protein</fullName>
    </submittedName>
</protein>
<dbReference type="PATRIC" id="fig|284581.3.peg.2348"/>
<evidence type="ECO:0000313" key="2">
    <source>
        <dbReference type="Proteomes" id="UP000037558"/>
    </source>
</evidence>
<dbReference type="Proteomes" id="UP000037558">
    <property type="component" value="Unassembled WGS sequence"/>
</dbReference>
<dbReference type="EMBL" id="LILC01000013">
    <property type="protein sequence ID" value="KOO46393.1"/>
    <property type="molecule type" value="Genomic_DNA"/>
</dbReference>
<keyword evidence="2" id="KW-1185">Reference proteome</keyword>
<accession>A0A0M0L6U8</accession>
<evidence type="ECO:0000313" key="1">
    <source>
        <dbReference type="EMBL" id="KOO46393.1"/>
    </source>
</evidence>
<reference evidence="2" key="1">
    <citation type="submission" date="2015-08" db="EMBL/GenBank/DDBJ databases">
        <title>Fjat-14210 dsm16467.</title>
        <authorList>
            <person name="Liu B."/>
            <person name="Wang J."/>
            <person name="Zhu Y."/>
            <person name="Liu G."/>
            <person name="Chen Q."/>
            <person name="Chen Z."/>
            <person name="Lan J."/>
            <person name="Che J."/>
            <person name="Ge C."/>
            <person name="Shi H."/>
            <person name="Pan Z."/>
            <person name="Liu X."/>
        </authorList>
    </citation>
    <scope>NUCLEOTIDE SEQUENCE [LARGE SCALE GENOMIC DNA]</scope>
    <source>
        <strain evidence="2">DSM 16467</strain>
    </source>
</reference>
<organism evidence="1 2">
    <name type="scientific">Priestia koreensis</name>
    <dbReference type="NCBI Taxonomy" id="284581"/>
    <lineage>
        <taxon>Bacteria</taxon>
        <taxon>Bacillati</taxon>
        <taxon>Bacillota</taxon>
        <taxon>Bacilli</taxon>
        <taxon>Bacillales</taxon>
        <taxon>Bacillaceae</taxon>
        <taxon>Priestia</taxon>
    </lineage>
</organism>
<sequence>MPSLPVSNNQDEAAFFAKGTELMNDIAFLNRKSGMSHQEIMSLPYGIYLSYIKQNTIAELMETQEGREYLATCQRVQQKTPDLAKLRGNTGYKEAGDNE</sequence>
<proteinExistence type="predicted"/>
<gene>
    <name evidence="1" type="ORF">AMD01_11190</name>
</gene>
<dbReference type="STRING" id="284581.AMD01_11190"/>
<name>A0A0M0L6U8_9BACI</name>
<comment type="caution">
    <text evidence="1">The sequence shown here is derived from an EMBL/GenBank/DDBJ whole genome shotgun (WGS) entry which is preliminary data.</text>
</comment>